<proteinExistence type="predicted"/>
<dbReference type="GeneID" id="67033158"/>
<accession>A0A8H8P6U9</accession>
<dbReference type="EMBL" id="CP059671">
    <property type="protein sequence ID" value="QRW25803.1"/>
    <property type="molecule type" value="Genomic_DNA"/>
</dbReference>
<name>A0A8H8P6U9_9AGAM</name>
<organism evidence="1 2">
    <name type="scientific">Rhizoctonia solani</name>
    <dbReference type="NCBI Taxonomy" id="456999"/>
    <lineage>
        <taxon>Eukaryota</taxon>
        <taxon>Fungi</taxon>
        <taxon>Dikarya</taxon>
        <taxon>Basidiomycota</taxon>
        <taxon>Agaricomycotina</taxon>
        <taxon>Agaricomycetes</taxon>
        <taxon>Cantharellales</taxon>
        <taxon>Ceratobasidiaceae</taxon>
        <taxon>Rhizoctonia</taxon>
    </lineage>
</organism>
<reference evidence="1" key="1">
    <citation type="submission" date="2020-05" db="EMBL/GenBank/DDBJ databases">
        <title>Evolutionary and genomic comparisons of hybrid uninucleate and nonhybrid Rhizoctonia fungi.</title>
        <authorList>
            <person name="Li C."/>
            <person name="Chen X."/>
        </authorList>
    </citation>
    <scope>NUCLEOTIDE SEQUENCE</scope>
    <source>
        <strain evidence="1">AG-1 IA</strain>
    </source>
</reference>
<evidence type="ECO:0000313" key="2">
    <source>
        <dbReference type="Proteomes" id="UP000650533"/>
    </source>
</evidence>
<dbReference type="AlphaFoldDB" id="A0A8H8P6U9"/>
<protein>
    <submittedName>
        <fullName evidence="1">Uncharacterized protein</fullName>
    </submittedName>
</protein>
<gene>
    <name evidence="1" type="ORF">RhiXN_10880</name>
</gene>
<evidence type="ECO:0000313" key="1">
    <source>
        <dbReference type="EMBL" id="QRW25803.1"/>
    </source>
</evidence>
<dbReference type="Proteomes" id="UP000650533">
    <property type="component" value="Chromosome 14"/>
</dbReference>
<dbReference type="KEGG" id="rsx:RhiXN_10880"/>
<dbReference type="RefSeq" id="XP_043186040.1">
    <property type="nucleotide sequence ID" value="XM_043330695.1"/>
</dbReference>
<sequence length="136" mass="15819">MASRPTIITGYKLKDNLAEHYKHPQPPLRRLVQSLQHVLHIPIMLVEVEDEDDDEDNSLYVCCYVNDAIFDVGGEGLDVPPAFERVKDVLKTEGKFTYYYDCQSTRSRVFPEYSRFSGYHIDESGNWREDHPSIYS</sequence>